<evidence type="ECO:0000259" key="4">
    <source>
        <dbReference type="Pfam" id="PF04967"/>
    </source>
</evidence>
<keyword evidence="1" id="KW-0805">Transcription regulation</keyword>
<organism evidence="6 7">
    <name type="scientific">Natronococcus pandeyae</name>
    <dbReference type="NCBI Taxonomy" id="2055836"/>
    <lineage>
        <taxon>Archaea</taxon>
        <taxon>Methanobacteriati</taxon>
        <taxon>Methanobacteriota</taxon>
        <taxon>Stenosarchaea group</taxon>
        <taxon>Halobacteria</taxon>
        <taxon>Halobacteriales</taxon>
        <taxon>Natrialbaceae</taxon>
        <taxon>Natronococcus</taxon>
    </lineage>
</organism>
<accession>A0A8J8TPI5</accession>
<keyword evidence="7" id="KW-1185">Reference proteome</keyword>
<protein>
    <submittedName>
        <fullName evidence="6">Bacterio-opsin activator</fullName>
    </submittedName>
</protein>
<evidence type="ECO:0000313" key="6">
    <source>
        <dbReference type="EMBL" id="TYL37791.1"/>
    </source>
</evidence>
<evidence type="ECO:0000259" key="5">
    <source>
        <dbReference type="Pfam" id="PF24277"/>
    </source>
</evidence>
<dbReference type="InterPro" id="IPR036388">
    <property type="entry name" value="WH-like_DNA-bd_sf"/>
</dbReference>
<evidence type="ECO:0000256" key="3">
    <source>
        <dbReference type="SAM" id="MobiDB-lite"/>
    </source>
</evidence>
<keyword evidence="2" id="KW-0804">Transcription</keyword>
<feature type="domain" description="DmsR-like N-terminal" evidence="5">
    <location>
        <begin position="1"/>
        <end position="145"/>
    </location>
</feature>
<evidence type="ECO:0000256" key="1">
    <source>
        <dbReference type="ARBA" id="ARBA00023015"/>
    </source>
</evidence>
<dbReference type="PANTHER" id="PTHR34236:SF1">
    <property type="entry name" value="DIMETHYL SULFOXIDE REDUCTASE TRANSCRIPTIONAL ACTIVATOR"/>
    <property type="match status" value="1"/>
</dbReference>
<dbReference type="EMBL" id="PHNJ01000008">
    <property type="protein sequence ID" value="TYL37791.1"/>
    <property type="molecule type" value="Genomic_DNA"/>
</dbReference>
<feature type="domain" description="HTH bat-type" evidence="4">
    <location>
        <begin position="162"/>
        <end position="213"/>
    </location>
</feature>
<evidence type="ECO:0000256" key="2">
    <source>
        <dbReference type="ARBA" id="ARBA00023163"/>
    </source>
</evidence>
<proteinExistence type="predicted"/>
<dbReference type="Pfam" id="PF04967">
    <property type="entry name" value="HTH_10"/>
    <property type="match status" value="1"/>
</dbReference>
<dbReference type="AlphaFoldDB" id="A0A8J8TPI5"/>
<dbReference type="Proteomes" id="UP000766904">
    <property type="component" value="Unassembled WGS sequence"/>
</dbReference>
<dbReference type="OrthoDB" id="168808at2157"/>
<evidence type="ECO:0000313" key="7">
    <source>
        <dbReference type="Proteomes" id="UP000766904"/>
    </source>
</evidence>
<dbReference type="Pfam" id="PF24277">
    <property type="entry name" value="DmsR_N"/>
    <property type="match status" value="1"/>
</dbReference>
<feature type="region of interest" description="Disordered" evidence="3">
    <location>
        <begin position="18"/>
        <end position="40"/>
    </location>
</feature>
<reference evidence="6" key="1">
    <citation type="submission" date="2017-11" db="EMBL/GenBank/DDBJ databases">
        <authorList>
            <person name="Kajale S.C."/>
            <person name="Sharma A."/>
        </authorList>
    </citation>
    <scope>NUCLEOTIDE SEQUENCE</scope>
    <source>
        <strain evidence="6">LS1_42</strain>
    </source>
</reference>
<dbReference type="InterPro" id="IPR007050">
    <property type="entry name" value="HTH_bacterioopsin"/>
</dbReference>
<dbReference type="RefSeq" id="WP_148858957.1">
    <property type="nucleotide sequence ID" value="NZ_PHNJ01000008.1"/>
</dbReference>
<dbReference type="PANTHER" id="PTHR34236">
    <property type="entry name" value="DIMETHYL SULFOXIDE REDUCTASE TRANSCRIPTIONAL ACTIVATOR"/>
    <property type="match status" value="1"/>
</dbReference>
<dbReference type="InterPro" id="IPR056433">
    <property type="entry name" value="DmsR-like_N"/>
</dbReference>
<dbReference type="Gene3D" id="1.10.10.10">
    <property type="entry name" value="Winged helix-like DNA-binding domain superfamily/Winged helix DNA-binding domain"/>
    <property type="match status" value="1"/>
</dbReference>
<sequence>MGGGIRVELRFNAPQECPVADVSGETGGTSRSISWSPDPDTDRTIEEFVLESTDDSGSEPTELSVPIETVFTDASSEIYRFERQYRQDCPCMSIEQFGCPVANVEARDGTLFVTFHVSEIDEIRTILTELRSRYNDMSVERIIRSELSKSESTLVHVDRDILTNRQVEVLQMALEMGYFERPRGATAGEVAEALDINRATFAEHLASAQRKLLPTIVGDSSHD</sequence>
<name>A0A8J8TPI5_9EURY</name>
<comment type="caution">
    <text evidence="6">The sequence shown here is derived from an EMBL/GenBank/DDBJ whole genome shotgun (WGS) entry which is preliminary data.</text>
</comment>
<gene>
    <name evidence="6" type="ORF">CV102_15755</name>
</gene>